<dbReference type="Gene3D" id="3.40.50.1010">
    <property type="entry name" value="5'-nuclease"/>
    <property type="match status" value="1"/>
</dbReference>
<organism evidence="2 3">
    <name type="scientific">Candidatus Gottesmanbacteria bacterium RBG_13_45_10</name>
    <dbReference type="NCBI Taxonomy" id="1798370"/>
    <lineage>
        <taxon>Bacteria</taxon>
        <taxon>Candidatus Gottesmaniibacteriota</taxon>
    </lineage>
</organism>
<evidence type="ECO:0000313" key="3">
    <source>
        <dbReference type="Proteomes" id="UP000177268"/>
    </source>
</evidence>
<dbReference type="EMBL" id="MFIZ01000035">
    <property type="protein sequence ID" value="OGG11222.1"/>
    <property type="molecule type" value="Genomic_DNA"/>
</dbReference>
<comment type="caution">
    <text evidence="2">The sequence shown here is derived from an EMBL/GenBank/DDBJ whole genome shotgun (WGS) entry which is preliminary data.</text>
</comment>
<dbReference type="AlphaFoldDB" id="A0A1F5ZGG4"/>
<dbReference type="GO" id="GO:0004540">
    <property type="term" value="F:RNA nuclease activity"/>
    <property type="evidence" value="ECO:0007669"/>
    <property type="project" value="InterPro"/>
</dbReference>
<dbReference type="Proteomes" id="UP000177268">
    <property type="component" value="Unassembled WGS sequence"/>
</dbReference>
<dbReference type="PANTHER" id="PTHR35458:SF2">
    <property type="entry name" value="SLR0755 PROTEIN"/>
    <property type="match status" value="1"/>
</dbReference>
<dbReference type="InterPro" id="IPR021139">
    <property type="entry name" value="NYN"/>
</dbReference>
<dbReference type="Pfam" id="PF01936">
    <property type="entry name" value="NYN"/>
    <property type="match status" value="1"/>
</dbReference>
<evidence type="ECO:0000313" key="2">
    <source>
        <dbReference type="EMBL" id="OGG11222.1"/>
    </source>
</evidence>
<name>A0A1F5ZGG4_9BACT</name>
<proteinExistence type="predicted"/>
<reference evidence="2 3" key="1">
    <citation type="journal article" date="2016" name="Nat. Commun.">
        <title>Thousands of microbial genomes shed light on interconnected biogeochemical processes in an aquifer system.</title>
        <authorList>
            <person name="Anantharaman K."/>
            <person name="Brown C.T."/>
            <person name="Hug L.A."/>
            <person name="Sharon I."/>
            <person name="Castelle C.J."/>
            <person name="Probst A.J."/>
            <person name="Thomas B.C."/>
            <person name="Singh A."/>
            <person name="Wilkins M.J."/>
            <person name="Karaoz U."/>
            <person name="Brodie E.L."/>
            <person name="Williams K.H."/>
            <person name="Hubbard S.S."/>
            <person name="Banfield J.F."/>
        </authorList>
    </citation>
    <scope>NUCLEOTIDE SEQUENCE [LARGE SCALE GENOMIC DNA]</scope>
</reference>
<accession>A0A1F5ZGG4</accession>
<feature type="domain" description="NYN" evidence="1">
    <location>
        <begin position="8"/>
        <end position="111"/>
    </location>
</feature>
<sequence>MSFKEMGWKLDYRRLRVYLEEKYHVTKAYLFIGYIEKNANLYRSLQEKGYVLIFKPTLKYKDGTVKGNCDAELVLQAMIDYSDYNQAVIVTGDGDFHCLVSYLLGKNKLQKLLIPNQKKYSALLKRFPSGCLGFLSDLKKKVAYKKKEPRKDEP</sequence>
<evidence type="ECO:0000259" key="1">
    <source>
        <dbReference type="Pfam" id="PF01936"/>
    </source>
</evidence>
<dbReference type="PANTHER" id="PTHR35458">
    <property type="entry name" value="SLR0755 PROTEIN"/>
    <property type="match status" value="1"/>
</dbReference>
<dbReference type="STRING" id="1798370.A2Z00_00855"/>
<gene>
    <name evidence="2" type="ORF">A2Z00_00855</name>
</gene>
<dbReference type="InterPro" id="IPR047140">
    <property type="entry name" value="LabA"/>
</dbReference>
<protein>
    <recommendedName>
        <fullName evidence="1">NYN domain-containing protein</fullName>
    </recommendedName>
</protein>